<evidence type="ECO:0000256" key="2">
    <source>
        <dbReference type="SAM" id="MobiDB-lite"/>
    </source>
</evidence>
<reference evidence="5" key="1">
    <citation type="submission" date="2025-08" db="UniProtKB">
        <authorList>
            <consortium name="RefSeq"/>
        </authorList>
    </citation>
    <scope>IDENTIFICATION</scope>
    <source>
        <tissue evidence="5">Muscle</tissue>
    </source>
</reference>
<feature type="domain" description="DMA" evidence="3">
    <location>
        <begin position="1"/>
        <end position="32"/>
    </location>
</feature>
<sequence>MLTRIFPNQKQAVLELVLEGCNGDLVKAIDHFLSANDALLLHQRVSSAAMSYPTYSPYTSTPMATVPDQFLKPRPEPTLRVSLGSIKSAFKPLSPPAAHQSVHFASTLPQRTPVFTNGVAVTISRPSMLMTSLQRFPNATCPFPSLTTYPLPSTYPLLFHSYQPCLPGCSQCPPRTVSTPTDEYCDPTSPESHTEHRESRFQEAVDLSDNVSWQESPVDK</sequence>
<comment type="similarity">
    <text evidence="1">Belongs to the DMRT family.</text>
</comment>
<evidence type="ECO:0000259" key="3">
    <source>
        <dbReference type="Pfam" id="PF03474"/>
    </source>
</evidence>
<dbReference type="Pfam" id="PF03474">
    <property type="entry name" value="DMA"/>
    <property type="match status" value="1"/>
</dbReference>
<feature type="region of interest" description="Disordered" evidence="2">
    <location>
        <begin position="177"/>
        <end position="220"/>
    </location>
</feature>
<feature type="compositionally biased region" description="Basic and acidic residues" evidence="2">
    <location>
        <begin position="192"/>
        <end position="203"/>
    </location>
</feature>
<evidence type="ECO:0000313" key="4">
    <source>
        <dbReference type="Proteomes" id="UP000694941"/>
    </source>
</evidence>
<gene>
    <name evidence="5" type="primary">LOC106475545</name>
</gene>
<organism evidence="4 5">
    <name type="scientific">Limulus polyphemus</name>
    <name type="common">Atlantic horseshoe crab</name>
    <dbReference type="NCBI Taxonomy" id="6850"/>
    <lineage>
        <taxon>Eukaryota</taxon>
        <taxon>Metazoa</taxon>
        <taxon>Ecdysozoa</taxon>
        <taxon>Arthropoda</taxon>
        <taxon>Chelicerata</taxon>
        <taxon>Merostomata</taxon>
        <taxon>Xiphosura</taxon>
        <taxon>Limulidae</taxon>
        <taxon>Limulus</taxon>
    </lineage>
</organism>
<keyword evidence="4" id="KW-1185">Reference proteome</keyword>
<protein>
    <submittedName>
        <fullName evidence="5">Doublesex and mab-3 related transcription factor 3-like</fullName>
    </submittedName>
</protein>
<name>A0ABM1BZN1_LIMPO</name>
<dbReference type="GeneID" id="106475545"/>
<accession>A0ABM1BZN1</accession>
<dbReference type="Proteomes" id="UP000694941">
    <property type="component" value="Unplaced"/>
</dbReference>
<dbReference type="SUPFAM" id="SSF46934">
    <property type="entry name" value="UBA-like"/>
    <property type="match status" value="1"/>
</dbReference>
<feature type="compositionally biased region" description="Polar residues" evidence="2">
    <location>
        <begin position="209"/>
        <end position="220"/>
    </location>
</feature>
<dbReference type="CDD" id="cd14370">
    <property type="entry name" value="CUE_DMA"/>
    <property type="match status" value="1"/>
</dbReference>
<dbReference type="RefSeq" id="XP_013791678.1">
    <property type="nucleotide sequence ID" value="XM_013936224.1"/>
</dbReference>
<dbReference type="InterPro" id="IPR009060">
    <property type="entry name" value="UBA-like_sf"/>
</dbReference>
<proteinExistence type="inferred from homology"/>
<evidence type="ECO:0000313" key="5">
    <source>
        <dbReference type="RefSeq" id="XP_013791678.1"/>
    </source>
</evidence>
<dbReference type="InterPro" id="IPR005173">
    <property type="entry name" value="DMA"/>
</dbReference>
<evidence type="ECO:0000256" key="1">
    <source>
        <dbReference type="ARBA" id="ARBA00006834"/>
    </source>
</evidence>